<feature type="region of interest" description="Disordered" evidence="1">
    <location>
        <begin position="73"/>
        <end position="99"/>
    </location>
</feature>
<reference evidence="2" key="1">
    <citation type="submission" date="2014-05" db="EMBL/GenBank/DDBJ databases">
        <authorList>
            <person name="Chronopoulou M."/>
        </authorList>
    </citation>
    <scope>NUCLEOTIDE SEQUENCE</scope>
    <source>
        <tissue evidence="2">Whole organism</tissue>
    </source>
</reference>
<proteinExistence type="predicted"/>
<sequence>MSFSISTMQQLVSSTFVVTKINGNRVPTRDTHSTKNLMHLHSYIIHHCIMDFIHYFWSSNLNRVSSTFRVTSPNMATPQHSSTSSIQTNVKQKELERSV</sequence>
<protein>
    <submittedName>
        <fullName evidence="2">Uncharacterized protein</fullName>
    </submittedName>
</protein>
<evidence type="ECO:0000313" key="2">
    <source>
        <dbReference type="EMBL" id="CDW22797.1"/>
    </source>
</evidence>
<evidence type="ECO:0000256" key="1">
    <source>
        <dbReference type="SAM" id="MobiDB-lite"/>
    </source>
</evidence>
<accession>A0A0K2TB52</accession>
<dbReference type="EMBL" id="HACA01005436">
    <property type="protein sequence ID" value="CDW22797.1"/>
    <property type="molecule type" value="Transcribed_RNA"/>
</dbReference>
<dbReference type="AlphaFoldDB" id="A0A0K2TB52"/>
<organism evidence="2">
    <name type="scientific">Lepeophtheirus salmonis</name>
    <name type="common">Salmon louse</name>
    <name type="synonym">Caligus salmonis</name>
    <dbReference type="NCBI Taxonomy" id="72036"/>
    <lineage>
        <taxon>Eukaryota</taxon>
        <taxon>Metazoa</taxon>
        <taxon>Ecdysozoa</taxon>
        <taxon>Arthropoda</taxon>
        <taxon>Crustacea</taxon>
        <taxon>Multicrustacea</taxon>
        <taxon>Hexanauplia</taxon>
        <taxon>Copepoda</taxon>
        <taxon>Siphonostomatoida</taxon>
        <taxon>Caligidae</taxon>
        <taxon>Lepeophtheirus</taxon>
    </lineage>
</organism>
<name>A0A0K2TB52_LEPSM</name>
<feature type="compositionally biased region" description="Polar residues" evidence="1">
    <location>
        <begin position="73"/>
        <end position="90"/>
    </location>
</feature>